<gene>
    <name evidence="3" type="ORF">GCM10009545_08290</name>
    <name evidence="4" type="ORF">GCM10011581_19440</name>
</gene>
<dbReference type="EMBL" id="BMMT01000005">
    <property type="protein sequence ID" value="GGI82114.1"/>
    <property type="molecule type" value="Genomic_DNA"/>
</dbReference>
<proteinExistence type="predicted"/>
<evidence type="ECO:0000313" key="6">
    <source>
        <dbReference type="Proteomes" id="UP001500220"/>
    </source>
</evidence>
<feature type="coiled-coil region" evidence="1">
    <location>
        <begin position="6"/>
        <end position="33"/>
    </location>
</feature>
<sequence>MQKLPSEQIKNELANARDRYNEAVQQTQQLASKQISIDLDSDLGQLILTAYGQLVDVRLNTDQLAFANGRSLATAVMRALERGEEEARRLREPKEPKGYLR</sequence>
<evidence type="ECO:0000256" key="2">
    <source>
        <dbReference type="SAM" id="MobiDB-lite"/>
    </source>
</evidence>
<dbReference type="EMBL" id="BAAAHC010000003">
    <property type="protein sequence ID" value="GAA0508545.1"/>
    <property type="molecule type" value="Genomic_DNA"/>
</dbReference>
<reference evidence="4 5" key="1">
    <citation type="journal article" date="2014" name="Int. J. Syst. Evol. Microbiol.">
        <title>Complete genome sequence of Corynebacterium casei LMG S-19264T (=DSM 44701T), isolated from a smear-ripened cheese.</title>
        <authorList>
            <consortium name="US DOE Joint Genome Institute (JGI-PGF)"/>
            <person name="Walter F."/>
            <person name="Albersmeier A."/>
            <person name="Kalinowski J."/>
            <person name="Ruckert C."/>
        </authorList>
    </citation>
    <scope>NUCLEOTIDE SEQUENCE [LARGE SCALE GENOMIC DNA]</scope>
    <source>
        <strain evidence="4 5">CGMCC 4.7206</strain>
    </source>
</reference>
<reference evidence="3" key="4">
    <citation type="submission" date="2023-12" db="EMBL/GenBank/DDBJ databases">
        <authorList>
            <person name="Sun Q."/>
            <person name="Inoue M."/>
        </authorList>
    </citation>
    <scope>NUCLEOTIDE SEQUENCE</scope>
    <source>
        <strain evidence="3">JCM 10664</strain>
    </source>
</reference>
<accession>A0A917NA55</accession>
<organism evidence="4 5">
    <name type="scientific">Saccharopolyspora thermophila</name>
    <dbReference type="NCBI Taxonomy" id="89367"/>
    <lineage>
        <taxon>Bacteria</taxon>
        <taxon>Bacillati</taxon>
        <taxon>Actinomycetota</taxon>
        <taxon>Actinomycetes</taxon>
        <taxon>Pseudonocardiales</taxon>
        <taxon>Pseudonocardiaceae</taxon>
        <taxon>Saccharopolyspora</taxon>
    </lineage>
</organism>
<reference evidence="4" key="3">
    <citation type="submission" date="2020-09" db="EMBL/GenBank/DDBJ databases">
        <authorList>
            <person name="Sun Q."/>
            <person name="Zhou Y."/>
        </authorList>
    </citation>
    <scope>NUCLEOTIDE SEQUENCE</scope>
    <source>
        <strain evidence="4">CGMCC 4.7206</strain>
    </source>
</reference>
<comment type="caution">
    <text evidence="4">The sequence shown here is derived from an EMBL/GenBank/DDBJ whole genome shotgun (WGS) entry which is preliminary data.</text>
</comment>
<reference evidence="3 6" key="2">
    <citation type="journal article" date="2019" name="Int. J. Syst. Evol. Microbiol.">
        <title>The Global Catalogue of Microorganisms (GCM) 10K type strain sequencing project: providing services to taxonomists for standard genome sequencing and annotation.</title>
        <authorList>
            <consortium name="The Broad Institute Genomics Platform"/>
            <consortium name="The Broad Institute Genome Sequencing Center for Infectious Disease"/>
            <person name="Wu L."/>
            <person name="Ma J."/>
        </authorList>
    </citation>
    <scope>NUCLEOTIDE SEQUENCE [LARGE SCALE GENOMIC DNA]</scope>
    <source>
        <strain evidence="3 6">JCM 10664</strain>
    </source>
</reference>
<evidence type="ECO:0000313" key="5">
    <source>
        <dbReference type="Proteomes" id="UP000597989"/>
    </source>
</evidence>
<evidence type="ECO:0000256" key="1">
    <source>
        <dbReference type="SAM" id="Coils"/>
    </source>
</evidence>
<keyword evidence="1" id="KW-0175">Coiled coil</keyword>
<dbReference type="RefSeq" id="WP_188986969.1">
    <property type="nucleotide sequence ID" value="NZ_BAAAHC010000003.1"/>
</dbReference>
<keyword evidence="6" id="KW-1185">Reference proteome</keyword>
<protein>
    <submittedName>
        <fullName evidence="4">Uncharacterized protein</fullName>
    </submittedName>
</protein>
<name>A0A917NA55_9PSEU</name>
<dbReference type="AlphaFoldDB" id="A0A917NA55"/>
<feature type="region of interest" description="Disordered" evidence="2">
    <location>
        <begin position="82"/>
        <end position="101"/>
    </location>
</feature>
<dbReference type="Proteomes" id="UP001500220">
    <property type="component" value="Unassembled WGS sequence"/>
</dbReference>
<dbReference type="Proteomes" id="UP000597989">
    <property type="component" value="Unassembled WGS sequence"/>
</dbReference>
<evidence type="ECO:0000313" key="3">
    <source>
        <dbReference type="EMBL" id="GAA0508545.1"/>
    </source>
</evidence>
<evidence type="ECO:0000313" key="4">
    <source>
        <dbReference type="EMBL" id="GGI82114.1"/>
    </source>
</evidence>